<feature type="transmembrane region" description="Helical" evidence="1">
    <location>
        <begin position="71"/>
        <end position="89"/>
    </location>
</feature>
<accession>A0A7V1LJF0</accession>
<evidence type="ECO:0000259" key="3">
    <source>
        <dbReference type="Pfam" id="PF13240"/>
    </source>
</evidence>
<feature type="domain" description="Membrane iron-sulfur containing protein FtrD-like" evidence="2">
    <location>
        <begin position="138"/>
        <end position="239"/>
    </location>
</feature>
<organism evidence="4">
    <name type="scientific">Caldithrix abyssi</name>
    <dbReference type="NCBI Taxonomy" id="187145"/>
    <lineage>
        <taxon>Bacteria</taxon>
        <taxon>Pseudomonadati</taxon>
        <taxon>Calditrichota</taxon>
        <taxon>Calditrichia</taxon>
        <taxon>Calditrichales</taxon>
        <taxon>Calditrichaceae</taxon>
        <taxon>Caldithrix</taxon>
    </lineage>
</organism>
<sequence>MPATATASDRRMEMANFCTQCGKALAAQARFCTNCGKEVLESVEKMPVTGPAFSDKRQKVLEGAKSQKEKSIIYIALAVLGILGLVSFFESLPSMVNPIVEQQPVISEPFDYPATPVRMRPAGAVVRDGKIIFSLEELKKNKFIRFDYKSSGTSLPLLAYISGEGKVITAVSVCEPCNSTSFHIKGEELVCNSCGTTWEVNSLNGVSGSCQKYPPDAVPSVVVGDEVHIDEKTVAAWRRRI</sequence>
<keyword evidence="1" id="KW-1133">Transmembrane helix</keyword>
<dbReference type="InterPro" id="IPR026870">
    <property type="entry name" value="Zinc_ribbon_dom"/>
</dbReference>
<dbReference type="EMBL" id="DRLD01000004">
    <property type="protein sequence ID" value="HED09085.1"/>
    <property type="molecule type" value="Genomic_DNA"/>
</dbReference>
<evidence type="ECO:0000259" key="2">
    <source>
        <dbReference type="Pfam" id="PF10080"/>
    </source>
</evidence>
<keyword evidence="1" id="KW-0812">Transmembrane</keyword>
<dbReference type="InterPro" id="IPR018758">
    <property type="entry name" value="FtrD-like"/>
</dbReference>
<gene>
    <name evidence="4" type="ORF">ENJ10_00215</name>
</gene>
<name>A0A7V1LJF0_CALAY</name>
<reference evidence="4" key="1">
    <citation type="journal article" date="2020" name="mSystems">
        <title>Genome- and Community-Level Interaction Insights into Carbon Utilization and Element Cycling Functions of Hydrothermarchaeota in Hydrothermal Sediment.</title>
        <authorList>
            <person name="Zhou Z."/>
            <person name="Liu Y."/>
            <person name="Xu W."/>
            <person name="Pan J."/>
            <person name="Luo Z.H."/>
            <person name="Li M."/>
        </authorList>
    </citation>
    <scope>NUCLEOTIDE SEQUENCE [LARGE SCALE GENOMIC DNA]</scope>
    <source>
        <strain evidence="4">HyVt-456</strain>
    </source>
</reference>
<dbReference type="AlphaFoldDB" id="A0A7V1LJF0"/>
<protein>
    <submittedName>
        <fullName evidence="4">DUF2318 domain-containing protein</fullName>
    </submittedName>
</protein>
<evidence type="ECO:0000256" key="1">
    <source>
        <dbReference type="SAM" id="Phobius"/>
    </source>
</evidence>
<dbReference type="Proteomes" id="UP000886005">
    <property type="component" value="Unassembled WGS sequence"/>
</dbReference>
<feature type="domain" description="Zinc-ribbon" evidence="3">
    <location>
        <begin position="17"/>
        <end position="39"/>
    </location>
</feature>
<evidence type="ECO:0000313" key="4">
    <source>
        <dbReference type="EMBL" id="HED09085.1"/>
    </source>
</evidence>
<dbReference type="Pfam" id="PF10080">
    <property type="entry name" value="FtrD-like"/>
    <property type="match status" value="1"/>
</dbReference>
<keyword evidence="1" id="KW-0472">Membrane</keyword>
<proteinExistence type="predicted"/>
<comment type="caution">
    <text evidence="4">The sequence shown here is derived from an EMBL/GenBank/DDBJ whole genome shotgun (WGS) entry which is preliminary data.</text>
</comment>
<dbReference type="Pfam" id="PF13240">
    <property type="entry name" value="Zn_Ribbon_1"/>
    <property type="match status" value="1"/>
</dbReference>